<name>A0A223S173_9ACTN</name>
<feature type="compositionally biased region" description="Basic and acidic residues" evidence="1">
    <location>
        <begin position="54"/>
        <end position="76"/>
    </location>
</feature>
<accession>A0A223S173</accession>
<dbReference type="EMBL" id="CP022753">
    <property type="protein sequence ID" value="ASU81870.1"/>
    <property type="molecule type" value="Genomic_DNA"/>
</dbReference>
<organism evidence="2 3">
    <name type="scientific">Nocardiopsis gilva YIM 90087</name>
    <dbReference type="NCBI Taxonomy" id="1235441"/>
    <lineage>
        <taxon>Bacteria</taxon>
        <taxon>Bacillati</taxon>
        <taxon>Actinomycetota</taxon>
        <taxon>Actinomycetes</taxon>
        <taxon>Streptosporangiales</taxon>
        <taxon>Nocardiopsidaceae</taxon>
        <taxon>Nocardiopsis</taxon>
    </lineage>
</organism>
<evidence type="ECO:0000256" key="1">
    <source>
        <dbReference type="SAM" id="MobiDB-lite"/>
    </source>
</evidence>
<reference evidence="2 3" key="1">
    <citation type="submission" date="2017-08" db="EMBL/GenBank/DDBJ databases">
        <title>The complete genome sequence of Nocardiopsis gilva YIM 90087.</title>
        <authorList>
            <person name="Yin M."/>
            <person name="Tang S."/>
        </authorList>
    </citation>
    <scope>NUCLEOTIDE SEQUENCE [LARGE SCALE GENOMIC DNA]</scope>
    <source>
        <strain evidence="2 3">YIM 90087</strain>
    </source>
</reference>
<dbReference type="Proteomes" id="UP000215005">
    <property type="component" value="Chromosome"/>
</dbReference>
<dbReference type="KEGG" id="ngv:CDO52_02870"/>
<dbReference type="AlphaFoldDB" id="A0A223S173"/>
<protein>
    <submittedName>
        <fullName evidence="2">Uncharacterized protein</fullName>
    </submittedName>
</protein>
<keyword evidence="3" id="KW-1185">Reference proteome</keyword>
<evidence type="ECO:0000313" key="2">
    <source>
        <dbReference type="EMBL" id="ASU81870.1"/>
    </source>
</evidence>
<sequence length="76" mass="8449">MAQLMAAGGINVEAEFAAITARLEMPVIAKAAPFKEPIEHEIDPFPAPNEHDEESPRERRGEPVRREEEEPEKVGS</sequence>
<feature type="region of interest" description="Disordered" evidence="1">
    <location>
        <begin position="38"/>
        <end position="76"/>
    </location>
</feature>
<dbReference type="RefSeq" id="WP_017621649.1">
    <property type="nucleotide sequence ID" value="NZ_ANBG01000432.1"/>
</dbReference>
<proteinExistence type="predicted"/>
<gene>
    <name evidence="2" type="ORF">CDO52_02870</name>
</gene>
<evidence type="ECO:0000313" key="3">
    <source>
        <dbReference type="Proteomes" id="UP000215005"/>
    </source>
</evidence>